<dbReference type="Gene3D" id="3.30.565.10">
    <property type="entry name" value="Histidine kinase-like ATPase, C-terminal domain"/>
    <property type="match status" value="1"/>
</dbReference>
<comment type="subcellular location">
    <subcellularLocation>
        <location evidence="1">Cell membrane</location>
        <topology evidence="1">Multi-pass membrane protein</topology>
    </subcellularLocation>
</comment>
<evidence type="ECO:0000256" key="6">
    <source>
        <dbReference type="ARBA" id="ARBA00022741"/>
    </source>
</evidence>
<dbReference type="Pfam" id="PF02518">
    <property type="entry name" value="HATPase_c"/>
    <property type="match status" value="1"/>
</dbReference>
<keyword evidence="5 13" id="KW-0812">Transmembrane</keyword>
<dbReference type="InterPro" id="IPR050640">
    <property type="entry name" value="Bact_2-comp_sensor_kinase"/>
</dbReference>
<keyword evidence="11 13" id="KW-0472">Membrane</keyword>
<keyword evidence="9 13" id="KW-1133">Transmembrane helix</keyword>
<dbReference type="AlphaFoldDB" id="A0A9D1TAJ8"/>
<evidence type="ECO:0000256" key="10">
    <source>
        <dbReference type="ARBA" id="ARBA00023012"/>
    </source>
</evidence>
<keyword evidence="4" id="KW-0808">Transferase</keyword>
<reference evidence="15" key="1">
    <citation type="submission" date="2020-10" db="EMBL/GenBank/DDBJ databases">
        <authorList>
            <person name="Gilroy R."/>
        </authorList>
    </citation>
    <scope>NUCLEOTIDE SEQUENCE</scope>
    <source>
        <strain evidence="15">CHK188-20938</strain>
    </source>
</reference>
<keyword evidence="10" id="KW-0902">Two-component regulatory system</keyword>
<evidence type="ECO:0000256" key="2">
    <source>
        <dbReference type="ARBA" id="ARBA00022475"/>
    </source>
</evidence>
<evidence type="ECO:0000313" key="16">
    <source>
        <dbReference type="Proteomes" id="UP000824169"/>
    </source>
</evidence>
<evidence type="ECO:0000256" key="7">
    <source>
        <dbReference type="ARBA" id="ARBA00022777"/>
    </source>
</evidence>
<gene>
    <name evidence="15" type="ORF">IAB71_05180</name>
</gene>
<dbReference type="GO" id="GO:0005886">
    <property type="term" value="C:plasma membrane"/>
    <property type="evidence" value="ECO:0007669"/>
    <property type="project" value="UniProtKB-SubCell"/>
</dbReference>
<feature type="transmembrane region" description="Helical" evidence="13">
    <location>
        <begin position="263"/>
        <end position="284"/>
    </location>
</feature>
<reference evidence="15" key="2">
    <citation type="journal article" date="2021" name="PeerJ">
        <title>Extensive microbial diversity within the chicken gut microbiome revealed by metagenomics and culture.</title>
        <authorList>
            <person name="Gilroy R."/>
            <person name="Ravi A."/>
            <person name="Getino M."/>
            <person name="Pursley I."/>
            <person name="Horton D.L."/>
            <person name="Alikhan N.F."/>
            <person name="Baker D."/>
            <person name="Gharbi K."/>
            <person name="Hall N."/>
            <person name="Watson M."/>
            <person name="Adriaenssens E.M."/>
            <person name="Foster-Nyarko E."/>
            <person name="Jarju S."/>
            <person name="Secka A."/>
            <person name="Antonio M."/>
            <person name="Oren A."/>
            <person name="Chaudhuri R.R."/>
            <person name="La Ragione R."/>
            <person name="Hildebrand F."/>
            <person name="Pallen M.J."/>
        </authorList>
    </citation>
    <scope>NUCLEOTIDE SEQUENCE</scope>
    <source>
        <strain evidence="15">CHK188-20938</strain>
    </source>
</reference>
<feature type="compositionally biased region" description="Basic and acidic residues" evidence="12">
    <location>
        <begin position="561"/>
        <end position="583"/>
    </location>
</feature>
<evidence type="ECO:0000256" key="1">
    <source>
        <dbReference type="ARBA" id="ARBA00004651"/>
    </source>
</evidence>
<evidence type="ECO:0000313" key="15">
    <source>
        <dbReference type="EMBL" id="HIV25168.1"/>
    </source>
</evidence>
<evidence type="ECO:0000256" key="4">
    <source>
        <dbReference type="ARBA" id="ARBA00022679"/>
    </source>
</evidence>
<dbReference type="SUPFAM" id="SSF55874">
    <property type="entry name" value="ATPase domain of HSP90 chaperone/DNA topoisomerase II/histidine kinase"/>
    <property type="match status" value="1"/>
</dbReference>
<keyword evidence="8" id="KW-0067">ATP-binding</keyword>
<dbReference type="Proteomes" id="UP000824169">
    <property type="component" value="Unassembled WGS sequence"/>
</dbReference>
<evidence type="ECO:0000259" key="14">
    <source>
        <dbReference type="PROSITE" id="PS50109"/>
    </source>
</evidence>
<dbReference type="GO" id="GO:0000155">
    <property type="term" value="F:phosphorelay sensor kinase activity"/>
    <property type="evidence" value="ECO:0007669"/>
    <property type="project" value="InterPro"/>
</dbReference>
<dbReference type="InterPro" id="IPR003594">
    <property type="entry name" value="HATPase_dom"/>
</dbReference>
<keyword evidence="6" id="KW-0547">Nucleotide-binding</keyword>
<keyword evidence="2" id="KW-1003">Cell membrane</keyword>
<dbReference type="PANTHER" id="PTHR34220">
    <property type="entry name" value="SENSOR HISTIDINE KINASE YPDA"/>
    <property type="match status" value="1"/>
</dbReference>
<feature type="transmembrane region" description="Helical" evidence="13">
    <location>
        <begin position="321"/>
        <end position="342"/>
    </location>
</feature>
<evidence type="ECO:0000256" key="5">
    <source>
        <dbReference type="ARBA" id="ARBA00022692"/>
    </source>
</evidence>
<dbReference type="InterPro" id="IPR010559">
    <property type="entry name" value="Sig_transdc_His_kin_internal"/>
</dbReference>
<sequence>MREQKTADFLAVGAALLFLFLILLTPGQSLGNSREIGILDSAWTCTYGDTRAEVTLPASLSVPGESQVRFSTVLPEQESKGWGIRFRSRLQRVQVFLEETLIYQYPEQEVLGDVLPSVWNYVRLPGNWGGKQLEIRVESPYQGFGGLMQEVSIGNYNDLLLDTITSQLPYFIISLILGLLGGALILLSFVFRKYEQHRYQRTLGVLLVFVALWLCGESRMPLEFPGPEAVYIITMLSLVLLPSFILSYLGSRWPRTCSRFTERFLIGSLFCEGFLLILQVTEIWALPEMLPAVLVLLAGTLVYAAYLHIRAARSGQVRTSELVCVFLIMASASWEMLSFLLWRTQVGMYVRISFLIFALNFLRLTILRIYRVWRENYKLEQQLEISRLELMNSQIRPHFIYNTLNSIRALIRLDPERACQAVYDFSTYLRSNMHSLQEKELIPFQEELKHIRAYLNIEKLRMGDRLRWEFQIDNSDFLLPHLAIQPLVENAVKHGIWKKQGEGTVRILEREEPGCHWILVADDGTGFDPAALEEQEDTGHIGIRNIRLRIREISSGTVEIESKPGKGTRVEVRIPREPKKQGGDRYAGNGGG</sequence>
<keyword evidence="7 15" id="KW-0418">Kinase</keyword>
<dbReference type="InterPro" id="IPR036890">
    <property type="entry name" value="HATPase_C_sf"/>
</dbReference>
<feature type="transmembrane region" description="Helical" evidence="13">
    <location>
        <begin position="290"/>
        <end position="309"/>
    </location>
</feature>
<evidence type="ECO:0000256" key="3">
    <source>
        <dbReference type="ARBA" id="ARBA00022553"/>
    </source>
</evidence>
<feature type="domain" description="Histidine kinase" evidence="14">
    <location>
        <begin position="483"/>
        <end position="578"/>
    </location>
</feature>
<accession>A0A9D1TAJ8</accession>
<feature type="transmembrane region" description="Helical" evidence="13">
    <location>
        <begin position="228"/>
        <end position="251"/>
    </location>
</feature>
<feature type="transmembrane region" description="Helical" evidence="13">
    <location>
        <begin position="348"/>
        <end position="370"/>
    </location>
</feature>
<dbReference type="PANTHER" id="PTHR34220:SF11">
    <property type="entry name" value="SENSOR PROTEIN KINASE HPTS"/>
    <property type="match status" value="1"/>
</dbReference>
<protein>
    <submittedName>
        <fullName evidence="15">Sensor histidine kinase</fullName>
    </submittedName>
</protein>
<name>A0A9D1TAJ8_9FIRM</name>
<evidence type="ECO:0000256" key="12">
    <source>
        <dbReference type="SAM" id="MobiDB-lite"/>
    </source>
</evidence>
<comment type="caution">
    <text evidence="15">The sequence shown here is derived from an EMBL/GenBank/DDBJ whole genome shotgun (WGS) entry which is preliminary data.</text>
</comment>
<evidence type="ECO:0000256" key="11">
    <source>
        <dbReference type="ARBA" id="ARBA00023136"/>
    </source>
</evidence>
<dbReference type="Pfam" id="PF06580">
    <property type="entry name" value="His_kinase"/>
    <property type="match status" value="1"/>
</dbReference>
<evidence type="ECO:0000256" key="9">
    <source>
        <dbReference type="ARBA" id="ARBA00022989"/>
    </source>
</evidence>
<proteinExistence type="predicted"/>
<evidence type="ECO:0000256" key="8">
    <source>
        <dbReference type="ARBA" id="ARBA00022840"/>
    </source>
</evidence>
<evidence type="ECO:0000256" key="13">
    <source>
        <dbReference type="SAM" id="Phobius"/>
    </source>
</evidence>
<dbReference type="InterPro" id="IPR005467">
    <property type="entry name" value="His_kinase_dom"/>
</dbReference>
<dbReference type="GO" id="GO:0005524">
    <property type="term" value="F:ATP binding"/>
    <property type="evidence" value="ECO:0007669"/>
    <property type="project" value="UniProtKB-KW"/>
</dbReference>
<dbReference type="PROSITE" id="PS50109">
    <property type="entry name" value="HIS_KIN"/>
    <property type="match status" value="1"/>
</dbReference>
<organism evidence="15 16">
    <name type="scientific">Candidatus Scatomonas pullistercoris</name>
    <dbReference type="NCBI Taxonomy" id="2840920"/>
    <lineage>
        <taxon>Bacteria</taxon>
        <taxon>Bacillati</taxon>
        <taxon>Bacillota</taxon>
        <taxon>Clostridia</taxon>
        <taxon>Lachnospirales</taxon>
        <taxon>Lachnospiraceae</taxon>
        <taxon>Lachnospiraceae incertae sedis</taxon>
        <taxon>Candidatus Scatomonas</taxon>
    </lineage>
</organism>
<dbReference type="EMBL" id="DVOO01000013">
    <property type="protein sequence ID" value="HIV25168.1"/>
    <property type="molecule type" value="Genomic_DNA"/>
</dbReference>
<feature type="region of interest" description="Disordered" evidence="12">
    <location>
        <begin position="561"/>
        <end position="592"/>
    </location>
</feature>
<feature type="transmembrane region" description="Helical" evidence="13">
    <location>
        <begin position="168"/>
        <end position="191"/>
    </location>
</feature>
<feature type="transmembrane region" description="Helical" evidence="13">
    <location>
        <begin position="203"/>
        <end position="222"/>
    </location>
</feature>
<keyword evidence="3" id="KW-0597">Phosphoprotein</keyword>